<evidence type="ECO:0000313" key="2">
    <source>
        <dbReference type="Proteomes" id="UP000267606"/>
    </source>
</evidence>
<organism evidence="3">
    <name type="scientific">Onchocerca flexuosa</name>
    <dbReference type="NCBI Taxonomy" id="387005"/>
    <lineage>
        <taxon>Eukaryota</taxon>
        <taxon>Metazoa</taxon>
        <taxon>Ecdysozoa</taxon>
        <taxon>Nematoda</taxon>
        <taxon>Chromadorea</taxon>
        <taxon>Rhabditida</taxon>
        <taxon>Spirurina</taxon>
        <taxon>Spiruromorpha</taxon>
        <taxon>Filarioidea</taxon>
        <taxon>Onchocercidae</taxon>
        <taxon>Onchocerca</taxon>
    </lineage>
</organism>
<dbReference type="Proteomes" id="UP000267606">
    <property type="component" value="Unassembled WGS sequence"/>
</dbReference>
<reference evidence="1 2" key="2">
    <citation type="submission" date="2018-11" db="EMBL/GenBank/DDBJ databases">
        <authorList>
            <consortium name="Pathogen Informatics"/>
        </authorList>
    </citation>
    <scope>NUCLEOTIDE SEQUENCE [LARGE SCALE GENOMIC DNA]</scope>
</reference>
<gene>
    <name evidence="1" type="ORF">OFLC_LOCUS8328</name>
</gene>
<evidence type="ECO:0000313" key="1">
    <source>
        <dbReference type="EMBL" id="VDO55117.1"/>
    </source>
</evidence>
<keyword evidence="2" id="KW-1185">Reference proteome</keyword>
<proteinExistence type="predicted"/>
<name>A0A183HLG5_9BILA</name>
<dbReference type="EMBL" id="UZAJ01009306">
    <property type="protein sequence ID" value="VDO55117.1"/>
    <property type="molecule type" value="Genomic_DNA"/>
</dbReference>
<sequence length="91" mass="11044">MLLLRSYKSIRKNWKARYNLLLANYIRIKEHRHQNMQQARTRMSFRKFQSFFFCFFLSFLDGCLRVRILGKIGLISVMTSYFVYCLIRSGC</sequence>
<protein>
    <submittedName>
        <fullName evidence="1 3">Uncharacterized protein</fullName>
    </submittedName>
</protein>
<evidence type="ECO:0000313" key="3">
    <source>
        <dbReference type="WBParaSite" id="OFLC_0000832601-mRNA-1"/>
    </source>
</evidence>
<dbReference type="WBParaSite" id="OFLC_0000832601-mRNA-1">
    <property type="protein sequence ID" value="OFLC_0000832601-mRNA-1"/>
    <property type="gene ID" value="OFLC_0000832601"/>
</dbReference>
<accession>A0A183HLG5</accession>
<dbReference type="AlphaFoldDB" id="A0A183HLG5"/>
<reference evidence="3" key="1">
    <citation type="submission" date="2016-06" db="UniProtKB">
        <authorList>
            <consortium name="WormBaseParasite"/>
        </authorList>
    </citation>
    <scope>IDENTIFICATION</scope>
</reference>